<protein>
    <submittedName>
        <fullName evidence="1">Uncharacterized protein</fullName>
    </submittedName>
</protein>
<gene>
    <name evidence="1" type="ORF">V6N12_051207</name>
</gene>
<dbReference type="Proteomes" id="UP001472677">
    <property type="component" value="Unassembled WGS sequence"/>
</dbReference>
<keyword evidence="2" id="KW-1185">Reference proteome</keyword>
<comment type="caution">
    <text evidence="1">The sequence shown here is derived from an EMBL/GenBank/DDBJ whole genome shotgun (WGS) entry which is preliminary data.</text>
</comment>
<organism evidence="1 2">
    <name type="scientific">Hibiscus sabdariffa</name>
    <name type="common">roselle</name>
    <dbReference type="NCBI Taxonomy" id="183260"/>
    <lineage>
        <taxon>Eukaryota</taxon>
        <taxon>Viridiplantae</taxon>
        <taxon>Streptophyta</taxon>
        <taxon>Embryophyta</taxon>
        <taxon>Tracheophyta</taxon>
        <taxon>Spermatophyta</taxon>
        <taxon>Magnoliopsida</taxon>
        <taxon>eudicotyledons</taxon>
        <taxon>Gunneridae</taxon>
        <taxon>Pentapetalae</taxon>
        <taxon>rosids</taxon>
        <taxon>malvids</taxon>
        <taxon>Malvales</taxon>
        <taxon>Malvaceae</taxon>
        <taxon>Malvoideae</taxon>
        <taxon>Hibiscus</taxon>
    </lineage>
</organism>
<evidence type="ECO:0000313" key="2">
    <source>
        <dbReference type="Proteomes" id="UP001472677"/>
    </source>
</evidence>
<proteinExistence type="predicted"/>
<reference evidence="1 2" key="1">
    <citation type="journal article" date="2024" name="G3 (Bethesda)">
        <title>Genome assembly of Hibiscus sabdariffa L. provides insights into metabolisms of medicinal natural products.</title>
        <authorList>
            <person name="Kim T."/>
        </authorList>
    </citation>
    <scope>NUCLEOTIDE SEQUENCE [LARGE SCALE GENOMIC DNA]</scope>
    <source>
        <strain evidence="1">TK-2024</strain>
        <tissue evidence="1">Old leaves</tissue>
    </source>
</reference>
<evidence type="ECO:0000313" key="1">
    <source>
        <dbReference type="EMBL" id="KAK8601371.1"/>
    </source>
</evidence>
<dbReference type="EMBL" id="JBBPBM010000001">
    <property type="protein sequence ID" value="KAK8601371.1"/>
    <property type="molecule type" value="Genomic_DNA"/>
</dbReference>
<sequence length="258" mass="28883">MVTQAVDHRRRGLRLWLRLRWRGQVCMGMGLLDRETGVWMDSTSSRLKIMVLERPRMPVWFIRVRILRGQDPKETERFGPWMIAASRQRRTPMRNASLDKSTLVAELLIPRGIPRLHWGSIRPAVVIPTVAGKGVQVVDHATEVSKGSHAAVKFLEPSIKGQGGQNGARSLVLKGRATKENLNRGLRVRRPGEMLTSLRPVLAELGQNLTGVISKGTLLEDTSFLDSVLHSSDAETMYELSDEDGRIDAEGVERPLVQ</sequence>
<name>A0ABR2GEP1_9ROSI</name>
<accession>A0ABR2GEP1</accession>